<evidence type="ECO:0008006" key="4">
    <source>
        <dbReference type="Google" id="ProtNLM"/>
    </source>
</evidence>
<keyword evidence="3" id="KW-1185">Reference proteome</keyword>
<proteinExistence type="predicted"/>
<dbReference type="EMBL" id="BORU01000005">
    <property type="protein sequence ID" value="GIO57978.1"/>
    <property type="molecule type" value="Genomic_DNA"/>
</dbReference>
<accession>A0ABQ4LN86</accession>
<reference evidence="2 3" key="1">
    <citation type="submission" date="2021-03" db="EMBL/GenBank/DDBJ databases">
        <title>Antimicrobial resistance genes in bacteria isolated from Japanese honey, and their potential for conferring macrolide and lincosamide resistance in the American foulbrood pathogen Paenibacillus larvae.</title>
        <authorList>
            <person name="Okamoto M."/>
            <person name="Kumagai M."/>
            <person name="Kanamori H."/>
            <person name="Takamatsu D."/>
        </authorList>
    </citation>
    <scope>NUCLEOTIDE SEQUENCE [LARGE SCALE GENOMIC DNA]</scope>
    <source>
        <strain evidence="2 3">J21TS7</strain>
    </source>
</reference>
<feature type="chain" id="PRO_5046422136" description="DUF3888 domain-containing protein" evidence="1">
    <location>
        <begin position="23"/>
        <end position="120"/>
    </location>
</feature>
<comment type="caution">
    <text evidence="2">The sequence shown here is derived from an EMBL/GenBank/DDBJ whole genome shotgun (WGS) entry which is preliminary data.</text>
</comment>
<sequence>MTKKILIATLAVLLVLPLTTFARPSAENSDVEADALLTALSPAIGHAISGYYGQPRLYGLYDAKILKIERVNEGGYAFNVTVQVKTFVGPHNPPFGIETITLAVSPGSTLVAKFQHEDQK</sequence>
<dbReference type="RefSeq" id="WP_212985994.1">
    <property type="nucleotide sequence ID" value="NZ_BORU01000005.1"/>
</dbReference>
<dbReference type="Proteomes" id="UP000676601">
    <property type="component" value="Unassembled WGS sequence"/>
</dbReference>
<dbReference type="InterPro" id="IPR024984">
    <property type="entry name" value="DUF3888"/>
</dbReference>
<evidence type="ECO:0000256" key="1">
    <source>
        <dbReference type="SAM" id="SignalP"/>
    </source>
</evidence>
<name>A0ABQ4LN86_9BACL</name>
<organism evidence="2 3">
    <name type="scientific">Paenibacillus cineris</name>
    <dbReference type="NCBI Taxonomy" id="237530"/>
    <lineage>
        <taxon>Bacteria</taxon>
        <taxon>Bacillati</taxon>
        <taxon>Bacillota</taxon>
        <taxon>Bacilli</taxon>
        <taxon>Bacillales</taxon>
        <taxon>Paenibacillaceae</taxon>
        <taxon>Paenibacillus</taxon>
    </lineage>
</organism>
<dbReference type="Pfam" id="PF13027">
    <property type="entry name" value="DUF3888"/>
    <property type="match status" value="1"/>
</dbReference>
<keyword evidence="1" id="KW-0732">Signal</keyword>
<evidence type="ECO:0000313" key="2">
    <source>
        <dbReference type="EMBL" id="GIO57978.1"/>
    </source>
</evidence>
<protein>
    <recommendedName>
        <fullName evidence="4">DUF3888 domain-containing protein</fullName>
    </recommendedName>
</protein>
<gene>
    <name evidence="2" type="ORF">J21TS7_62960</name>
</gene>
<feature type="signal peptide" evidence="1">
    <location>
        <begin position="1"/>
        <end position="22"/>
    </location>
</feature>
<evidence type="ECO:0000313" key="3">
    <source>
        <dbReference type="Proteomes" id="UP000676601"/>
    </source>
</evidence>